<gene>
    <name evidence="4" type="ORF">MCAL160_0569</name>
</gene>
<reference evidence="4" key="2">
    <citation type="journal article" date="2014" name="Genome Announc.">
        <title>Complete Genome Sequence of Mycoplasma californicum Strain HAZ160_1 from Bovine Mastitic Milk in Japan.</title>
        <authorList>
            <person name="Hata E."/>
            <person name="Murakami K."/>
        </authorList>
    </citation>
    <scope>NUCLEOTIDE SEQUENCE</scope>
    <source>
        <strain evidence="4">HAZ160_1</strain>
    </source>
</reference>
<dbReference type="PROSITE" id="PS50830">
    <property type="entry name" value="TNASE_3"/>
    <property type="match status" value="1"/>
</dbReference>
<protein>
    <submittedName>
        <fullName evidence="4">Hypothelical protein</fullName>
    </submittedName>
</protein>
<dbReference type="InterPro" id="IPR016071">
    <property type="entry name" value="Staphylococal_nuclease_OB-fold"/>
</dbReference>
<keyword evidence="2" id="KW-0732">Signal</keyword>
<dbReference type="Pfam" id="PF00565">
    <property type="entry name" value="SNase"/>
    <property type="match status" value="1"/>
</dbReference>
<dbReference type="EMBL" id="AP013353">
    <property type="protein sequence ID" value="BAP01091.1"/>
    <property type="molecule type" value="Genomic_DNA"/>
</dbReference>
<reference evidence="4" key="1">
    <citation type="journal article" date="2014" name="Appl. Environ. Microbiol.">
        <title>Molecular Epidemiology of Cases of Mycoplasma californicum Infection in Japan.</title>
        <authorList>
            <person name="Hata E."/>
            <person name="Suzuki K."/>
            <person name="Hanyu H."/>
            <person name="Itoh M."/>
            <person name="Higuchi H."/>
            <person name="Kobayashi H."/>
        </authorList>
    </citation>
    <scope>NUCLEOTIDE SEQUENCE</scope>
    <source>
        <strain evidence="4">HAZ160_1</strain>
    </source>
</reference>
<dbReference type="AlphaFoldDB" id="A0AAT9F894"/>
<evidence type="ECO:0000256" key="2">
    <source>
        <dbReference type="SAM" id="SignalP"/>
    </source>
</evidence>
<sequence>MNFKKNKLFSIILPTLSAPLILAASCSSSRESNPEQEQKQEKETKVQGKTKNKSNYFIEQKIKFEDKLPYTIANNIDTLKPNFAFEVDKEFKVRDGDTVDFIFLGINRRLPVRFSGVDTPEKINYNLKQETVGQQREYALKATEFTQKMLNEESVSKIYIVPQKTRGGKGYFADVSGTYGRIIGIVYIEYKDKDNKSKYINLNAELIRLGFALVKYISLSERSQYYTPNTMYYYQLKASEQEAREKKAGIYSDNANLAEIYPNPN</sequence>
<feature type="domain" description="TNase-like" evidence="3">
    <location>
        <begin position="92"/>
        <end position="253"/>
    </location>
</feature>
<evidence type="ECO:0000259" key="3">
    <source>
        <dbReference type="PROSITE" id="PS50830"/>
    </source>
</evidence>
<reference evidence="4" key="3">
    <citation type="journal article" date="2019" name="Vet. Microbiol.">
        <title>Mutations associated with change of susceptibility to lincosamides and/or macrolides in field and laboratory-derived Mycoplasma californicum strains in Japan, and development of a rapid detection method for these mutations.</title>
        <authorList>
            <person name="Hata E."/>
            <person name="Nagai K."/>
            <person name="Murakami K."/>
        </authorList>
    </citation>
    <scope>NUCLEOTIDE SEQUENCE</scope>
    <source>
        <strain evidence="4">HAZ160_1</strain>
    </source>
</reference>
<dbReference type="Gene3D" id="2.40.50.90">
    <property type="match status" value="1"/>
</dbReference>
<feature type="signal peptide" evidence="2">
    <location>
        <begin position="1"/>
        <end position="23"/>
    </location>
</feature>
<name>A0AAT9F894_9BACT</name>
<evidence type="ECO:0000256" key="1">
    <source>
        <dbReference type="SAM" id="MobiDB-lite"/>
    </source>
</evidence>
<dbReference type="InterPro" id="IPR035437">
    <property type="entry name" value="SNase_OB-fold_sf"/>
</dbReference>
<dbReference type="KEGG" id="mcm:MCAL160_0569"/>
<accession>A0AAT9F894</accession>
<feature type="compositionally biased region" description="Basic and acidic residues" evidence="1">
    <location>
        <begin position="32"/>
        <end position="46"/>
    </location>
</feature>
<dbReference type="RefSeq" id="WP_052462009.1">
    <property type="nucleotide sequence ID" value="NZ_AP013353.1"/>
</dbReference>
<proteinExistence type="predicted"/>
<organism evidence="4">
    <name type="scientific">Mycoplasmopsis californica HAZ160_1</name>
    <dbReference type="NCBI Taxonomy" id="1397850"/>
    <lineage>
        <taxon>Bacteria</taxon>
        <taxon>Bacillati</taxon>
        <taxon>Mycoplasmatota</taxon>
        <taxon>Mycoplasmoidales</taxon>
        <taxon>Metamycoplasmataceae</taxon>
        <taxon>Mycoplasmopsis</taxon>
    </lineage>
</organism>
<feature type="region of interest" description="Disordered" evidence="1">
    <location>
        <begin position="29"/>
        <end position="50"/>
    </location>
</feature>
<dbReference type="SUPFAM" id="SSF50199">
    <property type="entry name" value="Staphylococcal nuclease"/>
    <property type="match status" value="1"/>
</dbReference>
<feature type="chain" id="PRO_5043983679" evidence="2">
    <location>
        <begin position="24"/>
        <end position="265"/>
    </location>
</feature>
<reference evidence="4" key="4">
    <citation type="submission" date="2024-06" db="EMBL/GenBank/DDBJ databases">
        <authorList>
            <consortium name="Mycoplasma californicum genome sequencing consortium"/>
            <person name="Hata E."/>
            <person name="Tanaka K."/>
            <person name="Tamamura Y."/>
        </authorList>
    </citation>
    <scope>NUCLEOTIDE SEQUENCE</scope>
    <source>
        <strain evidence="4">HAZ160_1</strain>
    </source>
</reference>
<dbReference type="SMART" id="SM00318">
    <property type="entry name" value="SNc"/>
    <property type="match status" value="1"/>
</dbReference>
<dbReference type="PROSITE" id="PS51257">
    <property type="entry name" value="PROKAR_LIPOPROTEIN"/>
    <property type="match status" value="1"/>
</dbReference>
<evidence type="ECO:0000313" key="4">
    <source>
        <dbReference type="EMBL" id="BAP01091.1"/>
    </source>
</evidence>